<feature type="binding site" evidence="1">
    <location>
        <position position="84"/>
    </location>
    <ligand>
        <name>Mn(2+)</name>
        <dbReference type="ChEBI" id="CHEBI:29035"/>
        <label>1</label>
    </ligand>
</feature>
<gene>
    <name evidence="2" type="ORF">SAMN02910429_02294</name>
</gene>
<feature type="binding site" evidence="1">
    <location>
        <position position="62"/>
    </location>
    <ligand>
        <name>Mn(2+)</name>
        <dbReference type="ChEBI" id="CHEBI:29035"/>
        <label>1</label>
    </ligand>
</feature>
<dbReference type="EMBL" id="FOGW01000043">
    <property type="protein sequence ID" value="SES13896.1"/>
    <property type="molecule type" value="Genomic_DNA"/>
</dbReference>
<dbReference type="InterPro" id="IPR006035">
    <property type="entry name" value="Ureohydrolase"/>
</dbReference>
<keyword evidence="1" id="KW-0479">Metal-binding</keyword>
<feature type="binding site" evidence="1">
    <location>
        <position position="172"/>
    </location>
    <ligand>
        <name>Mn(2+)</name>
        <dbReference type="ChEBI" id="CHEBI:29035"/>
        <label>1</label>
    </ligand>
</feature>
<reference evidence="3" key="1">
    <citation type="submission" date="2016-10" db="EMBL/GenBank/DDBJ databases">
        <authorList>
            <person name="Varghese N."/>
            <person name="Submissions S."/>
        </authorList>
    </citation>
    <scope>NUCLEOTIDE SEQUENCE [LARGE SCALE GENOMIC DNA]</scope>
    <source>
        <strain evidence="3">S1b</strain>
    </source>
</reference>
<dbReference type="GO" id="GO:0008783">
    <property type="term" value="F:agmatinase activity"/>
    <property type="evidence" value="ECO:0007669"/>
    <property type="project" value="TreeGrafter"/>
</dbReference>
<evidence type="ECO:0000256" key="1">
    <source>
        <dbReference type="PIRSR" id="PIRSR036979-1"/>
    </source>
</evidence>
<keyword evidence="3" id="KW-1185">Reference proteome</keyword>
<organism evidence="2 3">
    <name type="scientific">Lachnobacterium bovis</name>
    <dbReference type="NCBI Taxonomy" id="140626"/>
    <lineage>
        <taxon>Bacteria</taxon>
        <taxon>Bacillati</taxon>
        <taxon>Bacillota</taxon>
        <taxon>Clostridia</taxon>
        <taxon>Lachnospirales</taxon>
        <taxon>Lachnospiraceae</taxon>
        <taxon>Lachnobacterium</taxon>
    </lineage>
</organism>
<comment type="cofactor">
    <cofactor evidence="1">
        <name>Mn(2+)</name>
        <dbReference type="ChEBI" id="CHEBI:29035"/>
    </cofactor>
    <text evidence="1">Binds 2 manganese ions per subunit.</text>
</comment>
<dbReference type="Pfam" id="PF00491">
    <property type="entry name" value="Arginase"/>
    <property type="match status" value="1"/>
</dbReference>
<sequence length="249" mass="28986">MDLMLNFSNVYNMPTKKIKFIDCKNIRETNMYCTETAQNEIKDKLTKYSPKGIHFIDSGNYHYLTTFFTQKIKIPYSLILFDFHNDMQNAIFDNMISCGNWAKELLEKDQNLHQLFLIGPSQNTINAIHTKNQDKVIPISIENIQTPNNSCDVVASKLRKFDSNFPTYLSIDKDVLSEKYARTNWNQGQMSLVTLKKFLSFFLKKSKIIGVDICGENSYDEPLSRKIIDEKINKQTDVDLYNFIKSKIN</sequence>
<dbReference type="RefSeq" id="WP_074731009.1">
    <property type="nucleotide sequence ID" value="NZ_FOGW01000043.1"/>
</dbReference>
<proteinExistence type="predicted"/>
<feature type="binding site" evidence="1">
    <location>
        <position position="174"/>
    </location>
    <ligand>
        <name>Mn(2+)</name>
        <dbReference type="ChEBI" id="CHEBI:29035"/>
        <label>1</label>
    </ligand>
</feature>
<evidence type="ECO:0000313" key="3">
    <source>
        <dbReference type="Proteomes" id="UP000182471"/>
    </source>
</evidence>
<protein>
    <submittedName>
        <fullName evidence="2">Arginase family enzyme</fullName>
    </submittedName>
</protein>
<keyword evidence="1" id="KW-0464">Manganese</keyword>
<dbReference type="SUPFAM" id="SSF52768">
    <property type="entry name" value="Arginase/deacetylase"/>
    <property type="match status" value="1"/>
</dbReference>
<dbReference type="GO" id="GO:0046872">
    <property type="term" value="F:metal ion binding"/>
    <property type="evidence" value="ECO:0007669"/>
    <property type="project" value="UniProtKB-KW"/>
</dbReference>
<feature type="binding site" evidence="1">
    <location>
        <position position="86"/>
    </location>
    <ligand>
        <name>Mn(2+)</name>
        <dbReference type="ChEBI" id="CHEBI:29035"/>
        <label>1</label>
    </ligand>
</feature>
<dbReference type="PIRSF" id="PIRSF036979">
    <property type="entry name" value="Arginase"/>
    <property type="match status" value="1"/>
</dbReference>
<dbReference type="InterPro" id="IPR023696">
    <property type="entry name" value="Ureohydrolase_dom_sf"/>
</dbReference>
<dbReference type="PANTHER" id="PTHR11358">
    <property type="entry name" value="ARGINASE/AGMATINASE"/>
    <property type="match status" value="1"/>
</dbReference>
<dbReference type="GO" id="GO:0033389">
    <property type="term" value="P:putrescine biosynthetic process from arginine, via agmatine"/>
    <property type="evidence" value="ECO:0007669"/>
    <property type="project" value="TreeGrafter"/>
</dbReference>
<accession>A0A1H9UWT2</accession>
<feature type="binding site" evidence="1">
    <location>
        <position position="82"/>
    </location>
    <ligand>
        <name>Mn(2+)</name>
        <dbReference type="ChEBI" id="CHEBI:29035"/>
        <label>1</label>
    </ligand>
</feature>
<dbReference type="Proteomes" id="UP000182471">
    <property type="component" value="Unassembled WGS sequence"/>
</dbReference>
<name>A0A1H9UWT2_9FIRM</name>
<dbReference type="Gene3D" id="3.40.800.10">
    <property type="entry name" value="Ureohydrolase domain"/>
    <property type="match status" value="1"/>
</dbReference>
<evidence type="ECO:0000313" key="2">
    <source>
        <dbReference type="EMBL" id="SES13896.1"/>
    </source>
</evidence>
<dbReference type="AlphaFoldDB" id="A0A1H9UWT2"/>
<dbReference type="PANTHER" id="PTHR11358:SF41">
    <property type="entry name" value="ARGINASE"/>
    <property type="match status" value="1"/>
</dbReference>